<sequence length="248" mass="29714">MKKAYLTIDDGPSAFRKERVDILKKYDIQAIWFSSGEYLLKREEEAIYTIKNGGVIGNHSYNHPHFSAVVLEECYQQIKRTDEIIEALYKEAGVERPIKAFRFPYGDKGVEKAFYDLDYSFEEKKRVEAIQGFLKELGYQTLEFKDIHYGYFQRLKEKKHIDWYWTYDAMEWCIFQERPPYGIKTLEDILELMEIDLPERWMGLNNKKSNEIIVVHDHDQTLEFFEPIIKAFLDKGINFKKYTKDMRH</sequence>
<evidence type="ECO:0000313" key="1">
    <source>
        <dbReference type="EMBL" id="PHV70432.1"/>
    </source>
</evidence>
<accession>A0AC61DCY7</accession>
<evidence type="ECO:0000313" key="2">
    <source>
        <dbReference type="Proteomes" id="UP000224460"/>
    </source>
</evidence>
<organism evidence="1 2">
    <name type="scientific">Sporanaerobium hydrogeniformans</name>
    <dbReference type="NCBI Taxonomy" id="3072179"/>
    <lineage>
        <taxon>Bacteria</taxon>
        <taxon>Bacillati</taxon>
        <taxon>Bacillota</taxon>
        <taxon>Clostridia</taxon>
        <taxon>Lachnospirales</taxon>
        <taxon>Lachnospiraceae</taxon>
        <taxon>Sporanaerobium</taxon>
    </lineage>
</organism>
<reference evidence="1" key="1">
    <citation type="submission" date="2017-10" db="EMBL/GenBank/DDBJ databases">
        <title>Genome sequence of cellulolytic Lachnospiraceae bacterium XHS1971 isolated from hotspring sediment.</title>
        <authorList>
            <person name="Vasudevan G."/>
            <person name="Joshi A.J."/>
            <person name="Hivarkar S."/>
            <person name="Lanjekar V.B."/>
            <person name="Dhakephalkar P.K."/>
            <person name="Dagar S."/>
        </authorList>
    </citation>
    <scope>NUCLEOTIDE SEQUENCE</scope>
    <source>
        <strain evidence="1">XHS1971</strain>
    </source>
</reference>
<dbReference type="EMBL" id="PEDL01000010">
    <property type="protein sequence ID" value="PHV70432.1"/>
    <property type="molecule type" value="Genomic_DNA"/>
</dbReference>
<proteinExistence type="predicted"/>
<comment type="caution">
    <text evidence="1">The sequence shown here is derived from an EMBL/GenBank/DDBJ whole genome shotgun (WGS) entry which is preliminary data.</text>
</comment>
<keyword evidence="2" id="KW-1185">Reference proteome</keyword>
<gene>
    <name evidence="1" type="ORF">CS063_10065</name>
</gene>
<dbReference type="Proteomes" id="UP000224460">
    <property type="component" value="Unassembled WGS sequence"/>
</dbReference>
<protein>
    <submittedName>
        <fullName evidence="1">Polysaccharide deacetylase</fullName>
    </submittedName>
</protein>
<name>A0AC61DCY7_9FIRM</name>